<organism evidence="2 3">
    <name type="scientific">Furfurilactobacillus milii</name>
    <dbReference type="NCBI Taxonomy" id="2888272"/>
    <lineage>
        <taxon>Bacteria</taxon>
        <taxon>Bacillati</taxon>
        <taxon>Bacillota</taxon>
        <taxon>Bacilli</taxon>
        <taxon>Lactobacillales</taxon>
        <taxon>Lactobacillaceae</taxon>
        <taxon>Furfurilactobacillus</taxon>
    </lineage>
</organism>
<dbReference type="RefSeq" id="WP_161003219.1">
    <property type="nucleotide sequence ID" value="NZ_WEZQ01000005.1"/>
</dbReference>
<protein>
    <recommendedName>
        <fullName evidence="1">Transposase IS204/IS1001/IS1096/IS1165 DDE domain-containing protein</fullName>
    </recommendedName>
</protein>
<comment type="caution">
    <text evidence="2">The sequence shown here is derived from an EMBL/GenBank/DDBJ whole genome shotgun (WGS) entry which is preliminary data.</text>
</comment>
<dbReference type="PANTHER" id="PTHR33498">
    <property type="entry name" value="TRANSPOSASE FOR INSERTION SEQUENCE ELEMENT IS1557"/>
    <property type="match status" value="1"/>
</dbReference>
<dbReference type="Proteomes" id="UP000449209">
    <property type="component" value="Unassembled WGS sequence"/>
</dbReference>
<gene>
    <name evidence="2" type="ORF">GB993_04195</name>
</gene>
<name>A0A6N9I1W3_9LACO</name>
<sequence>MMVKGGDLNGASTAGNLDYKNFRKFTYFKYLITESDVEELHLALVETNVCSEPLVKHLSYMQDHLEYVDNALIYRYSNGPLEGTNNRIKVHKRNGYGYTRFNNFRLRILLTKTIKTKHPIIIR</sequence>
<dbReference type="InterPro" id="IPR002560">
    <property type="entry name" value="Transposase_DDE"/>
</dbReference>
<dbReference type="OrthoDB" id="1758296at2"/>
<dbReference type="AlphaFoldDB" id="A0A6N9I1W3"/>
<reference evidence="2 3" key="1">
    <citation type="journal article" date="2019" name="Appl. Environ. Microbiol.">
        <title>Genetic determinants of hydroxycinnamic acid metabolism in heterofermentative lactobacilli.</title>
        <authorList>
            <person name="Gaur G."/>
            <person name="Oh J.H."/>
            <person name="Filannino P."/>
            <person name="Gobbetti M."/>
            <person name="van Pijkeren J.P."/>
            <person name="Ganzle M.G."/>
        </authorList>
    </citation>
    <scope>NUCLEOTIDE SEQUENCE [LARGE SCALE GENOMIC DNA]</scope>
    <source>
        <strain evidence="2 3">C5</strain>
    </source>
</reference>
<evidence type="ECO:0000313" key="2">
    <source>
        <dbReference type="EMBL" id="MYV16714.1"/>
    </source>
</evidence>
<dbReference type="EMBL" id="WEZQ01000005">
    <property type="protein sequence ID" value="MYV16714.1"/>
    <property type="molecule type" value="Genomic_DNA"/>
</dbReference>
<proteinExistence type="predicted"/>
<dbReference type="PANTHER" id="PTHR33498:SF1">
    <property type="entry name" value="TRANSPOSASE FOR INSERTION SEQUENCE ELEMENT IS1557"/>
    <property type="match status" value="1"/>
</dbReference>
<dbReference type="InterPro" id="IPR047951">
    <property type="entry name" value="Transpos_ISL3"/>
</dbReference>
<feature type="domain" description="Transposase IS204/IS1001/IS1096/IS1165 DDE" evidence="1">
    <location>
        <begin position="51"/>
        <end position="108"/>
    </location>
</feature>
<evidence type="ECO:0000259" key="1">
    <source>
        <dbReference type="Pfam" id="PF01610"/>
    </source>
</evidence>
<dbReference type="Pfam" id="PF01610">
    <property type="entry name" value="DDE_Tnp_ISL3"/>
    <property type="match status" value="1"/>
</dbReference>
<evidence type="ECO:0000313" key="3">
    <source>
        <dbReference type="Proteomes" id="UP000449209"/>
    </source>
</evidence>
<accession>A0A6N9I1W3</accession>